<sequence>MEILQAFGIHEKVTKRWQPATDEMLWLRGKDEKLTRTERLRAHPPYGIRWTHGTLQQGEVEEIIKRRVKKISSVTVEYDTSLCALDFETQQLSSPDAYPCLVSLQSTRGGVTQVERVRSKYVIGADGGKSTTRALLGFDMLGEQGSSIWGVMDFKGASDFPDFGATSIIRSDIDGAVDFVRREDGLVRMYVELNKGQGWENIKREEITPELISSKCRYLLRPYTLEVNECIWWSAFTATQRFSNATSKHRHVFLVGDAIHTHSPLTGMGMNTSIQDSYNLAWKLAGVIKSQLKPEILDTYSKERGPVAQQLLEADRTCLELFATPFGSETSSILERAEDLMTFLAGRGICYSDPFLTSSSLQELGLFKPGVTLPAEIVTNHATGRSVSIHNCLKSDGAWSLIVFSGDISCPDQMKRLHAWVTELYASPTATLLKLSGLLDALLVHCAPWNAVNLSDFPSVFLPMHEVTGRDYDKIYLDEGNFYVDAGLDRKSGGAVLVRPDRHIGWVGTLDGIAFLEQYLSTVFQVGTQSLEK</sequence>
<feature type="domain" description="FAD-binding" evidence="5">
    <location>
        <begin position="1"/>
        <end position="313"/>
    </location>
</feature>
<evidence type="ECO:0000313" key="8">
    <source>
        <dbReference type="Proteomes" id="UP001152646"/>
    </source>
</evidence>
<dbReference type="Gene3D" id="3.50.50.60">
    <property type="entry name" value="FAD/NAD(P)-binding domain"/>
    <property type="match status" value="2"/>
</dbReference>
<dbReference type="Proteomes" id="UP001152646">
    <property type="component" value="Unassembled WGS sequence"/>
</dbReference>
<dbReference type="PANTHER" id="PTHR43004:SF20">
    <property type="entry name" value="2-MONOOXYGENASE, PUTATIVE (AFU_ORTHOLOGUE AFUA_1G13660)-RELATED"/>
    <property type="match status" value="1"/>
</dbReference>
<dbReference type="InterPro" id="IPR012941">
    <property type="entry name" value="Phe_hydrox_C_dim_dom"/>
</dbReference>
<evidence type="ECO:0000313" key="7">
    <source>
        <dbReference type="EMBL" id="CAG8388184.1"/>
    </source>
</evidence>
<evidence type="ECO:0000256" key="4">
    <source>
        <dbReference type="ARBA" id="ARBA00023002"/>
    </source>
</evidence>
<dbReference type="Pfam" id="PF01494">
    <property type="entry name" value="FAD_binding_3"/>
    <property type="match status" value="1"/>
</dbReference>
<evidence type="ECO:0000256" key="2">
    <source>
        <dbReference type="ARBA" id="ARBA00022630"/>
    </source>
</evidence>
<evidence type="ECO:0000259" key="6">
    <source>
        <dbReference type="Pfam" id="PF07976"/>
    </source>
</evidence>
<feature type="domain" description="Phenol hydroxylase-like C-terminal dimerisation" evidence="6">
    <location>
        <begin position="366"/>
        <end position="524"/>
    </location>
</feature>
<evidence type="ECO:0000256" key="3">
    <source>
        <dbReference type="ARBA" id="ARBA00022827"/>
    </source>
</evidence>
<dbReference type="GO" id="GO:0016709">
    <property type="term" value="F:oxidoreductase activity, acting on paired donors, with incorporation or reduction of molecular oxygen, NAD(P)H as one donor, and incorporation of one atom of oxygen"/>
    <property type="evidence" value="ECO:0007669"/>
    <property type="project" value="UniProtKB-ARBA"/>
</dbReference>
<organism evidence="7 8">
    <name type="scientific">Penicillium salamii</name>
    <dbReference type="NCBI Taxonomy" id="1612424"/>
    <lineage>
        <taxon>Eukaryota</taxon>
        <taxon>Fungi</taxon>
        <taxon>Dikarya</taxon>
        <taxon>Ascomycota</taxon>
        <taxon>Pezizomycotina</taxon>
        <taxon>Eurotiomycetes</taxon>
        <taxon>Eurotiomycetidae</taxon>
        <taxon>Eurotiales</taxon>
        <taxon>Aspergillaceae</taxon>
        <taxon>Penicillium</taxon>
    </lineage>
</organism>
<dbReference type="PANTHER" id="PTHR43004">
    <property type="entry name" value="TRK SYSTEM POTASSIUM UPTAKE PROTEIN"/>
    <property type="match status" value="1"/>
</dbReference>
<keyword evidence="2" id="KW-0285">Flavoprotein</keyword>
<dbReference type="InterPro" id="IPR050641">
    <property type="entry name" value="RIFMO-like"/>
</dbReference>
<dbReference type="Gene3D" id="3.30.9.10">
    <property type="entry name" value="D-Amino Acid Oxidase, subunit A, domain 2"/>
    <property type="match status" value="2"/>
</dbReference>
<evidence type="ECO:0000259" key="5">
    <source>
        <dbReference type="Pfam" id="PF01494"/>
    </source>
</evidence>
<dbReference type="SUPFAM" id="SSF54373">
    <property type="entry name" value="FAD-linked reductases, C-terminal domain"/>
    <property type="match status" value="1"/>
</dbReference>
<dbReference type="Gene3D" id="3.40.30.20">
    <property type="match status" value="1"/>
</dbReference>
<dbReference type="SUPFAM" id="SSF52833">
    <property type="entry name" value="Thioredoxin-like"/>
    <property type="match status" value="1"/>
</dbReference>
<proteinExistence type="inferred from homology"/>
<dbReference type="SUPFAM" id="SSF51905">
    <property type="entry name" value="FAD/NAD(P)-binding domain"/>
    <property type="match status" value="1"/>
</dbReference>
<dbReference type="InterPro" id="IPR036249">
    <property type="entry name" value="Thioredoxin-like_sf"/>
</dbReference>
<dbReference type="PRINTS" id="PR00420">
    <property type="entry name" value="RNGMNOXGNASE"/>
</dbReference>
<comment type="similarity">
    <text evidence="1">Belongs to the PheA/TfdB FAD monooxygenase family.</text>
</comment>
<comment type="caution">
    <text evidence="7">The sequence shown here is derived from an EMBL/GenBank/DDBJ whole genome shotgun (WGS) entry which is preliminary data.</text>
</comment>
<evidence type="ECO:0000256" key="1">
    <source>
        <dbReference type="ARBA" id="ARBA00007801"/>
    </source>
</evidence>
<dbReference type="Pfam" id="PF07976">
    <property type="entry name" value="Phe_hydrox_dim"/>
    <property type="match status" value="1"/>
</dbReference>
<name>A0A9W4JFU6_9EURO</name>
<dbReference type="InterPro" id="IPR002938">
    <property type="entry name" value="FAD-bd"/>
</dbReference>
<dbReference type="OrthoDB" id="1716816at2759"/>
<dbReference type="InterPro" id="IPR038220">
    <property type="entry name" value="PHOX_C_sf"/>
</dbReference>
<dbReference type="AlphaFoldDB" id="A0A9W4JFU6"/>
<gene>
    <name evidence="7" type="ORF">PSALAMII_LOCUS6785</name>
</gene>
<dbReference type="EMBL" id="CAJVPA010000193">
    <property type="protein sequence ID" value="CAG8388184.1"/>
    <property type="molecule type" value="Genomic_DNA"/>
</dbReference>
<keyword evidence="3" id="KW-0274">FAD</keyword>
<protein>
    <submittedName>
        <fullName evidence="7">Uncharacterized protein</fullName>
    </submittedName>
</protein>
<dbReference type="CDD" id="cd02979">
    <property type="entry name" value="PHOX_C"/>
    <property type="match status" value="1"/>
</dbReference>
<accession>A0A9W4JFU6</accession>
<reference evidence="7" key="1">
    <citation type="submission" date="2021-07" db="EMBL/GenBank/DDBJ databases">
        <authorList>
            <person name="Branca A.L. A."/>
        </authorList>
    </citation>
    <scope>NUCLEOTIDE SEQUENCE</scope>
</reference>
<dbReference type="GO" id="GO:0071949">
    <property type="term" value="F:FAD binding"/>
    <property type="evidence" value="ECO:0007669"/>
    <property type="project" value="InterPro"/>
</dbReference>
<keyword evidence="4" id="KW-0560">Oxidoreductase</keyword>
<dbReference type="InterPro" id="IPR036188">
    <property type="entry name" value="FAD/NAD-bd_sf"/>
</dbReference>